<dbReference type="PANTHER" id="PTHR48445">
    <property type="entry name" value="OS02G0782100 PROTEIN"/>
    <property type="match status" value="1"/>
</dbReference>
<evidence type="ECO:0000313" key="2">
    <source>
        <dbReference type="EMBL" id="KAK8964222.1"/>
    </source>
</evidence>
<evidence type="ECO:0000256" key="1">
    <source>
        <dbReference type="SAM" id="MobiDB-lite"/>
    </source>
</evidence>
<accession>A0ABR2MK25</accession>
<name>A0ABR2MK25_9ASPA</name>
<dbReference type="EMBL" id="JBBWWR010000007">
    <property type="protein sequence ID" value="KAK8964222.1"/>
    <property type="molecule type" value="Genomic_DNA"/>
</dbReference>
<dbReference type="Proteomes" id="UP001412067">
    <property type="component" value="Unassembled WGS sequence"/>
</dbReference>
<dbReference type="InterPro" id="IPR016024">
    <property type="entry name" value="ARM-type_fold"/>
</dbReference>
<organism evidence="2 3">
    <name type="scientific">Platanthera guangdongensis</name>
    <dbReference type="NCBI Taxonomy" id="2320717"/>
    <lineage>
        <taxon>Eukaryota</taxon>
        <taxon>Viridiplantae</taxon>
        <taxon>Streptophyta</taxon>
        <taxon>Embryophyta</taxon>
        <taxon>Tracheophyta</taxon>
        <taxon>Spermatophyta</taxon>
        <taxon>Magnoliopsida</taxon>
        <taxon>Liliopsida</taxon>
        <taxon>Asparagales</taxon>
        <taxon>Orchidaceae</taxon>
        <taxon>Orchidoideae</taxon>
        <taxon>Orchideae</taxon>
        <taxon>Orchidinae</taxon>
        <taxon>Platanthera</taxon>
    </lineage>
</organism>
<gene>
    <name evidence="2" type="ORF">KSP40_PGU000805</name>
</gene>
<proteinExistence type="predicted"/>
<protein>
    <submittedName>
        <fullName evidence="2">Uncharacterized protein</fullName>
    </submittedName>
</protein>
<feature type="compositionally biased region" description="Polar residues" evidence="1">
    <location>
        <begin position="270"/>
        <end position="284"/>
    </location>
</feature>
<keyword evidence="3" id="KW-1185">Reference proteome</keyword>
<dbReference type="SUPFAM" id="SSF48371">
    <property type="entry name" value="ARM repeat"/>
    <property type="match status" value="1"/>
</dbReference>
<reference evidence="2 3" key="1">
    <citation type="journal article" date="2022" name="Nat. Plants">
        <title>Genomes of leafy and leafless Platanthera orchids illuminate the evolution of mycoheterotrophy.</title>
        <authorList>
            <person name="Li M.H."/>
            <person name="Liu K.W."/>
            <person name="Li Z."/>
            <person name="Lu H.C."/>
            <person name="Ye Q.L."/>
            <person name="Zhang D."/>
            <person name="Wang J.Y."/>
            <person name="Li Y.F."/>
            <person name="Zhong Z.M."/>
            <person name="Liu X."/>
            <person name="Yu X."/>
            <person name="Liu D.K."/>
            <person name="Tu X.D."/>
            <person name="Liu B."/>
            <person name="Hao Y."/>
            <person name="Liao X.Y."/>
            <person name="Jiang Y.T."/>
            <person name="Sun W.H."/>
            <person name="Chen J."/>
            <person name="Chen Y.Q."/>
            <person name="Ai Y."/>
            <person name="Zhai J.W."/>
            <person name="Wu S.S."/>
            <person name="Zhou Z."/>
            <person name="Hsiao Y.Y."/>
            <person name="Wu W.L."/>
            <person name="Chen Y.Y."/>
            <person name="Lin Y.F."/>
            <person name="Hsu J.L."/>
            <person name="Li C.Y."/>
            <person name="Wang Z.W."/>
            <person name="Zhao X."/>
            <person name="Zhong W.Y."/>
            <person name="Ma X.K."/>
            <person name="Ma L."/>
            <person name="Huang J."/>
            <person name="Chen G.Z."/>
            <person name="Huang M.Z."/>
            <person name="Huang L."/>
            <person name="Peng D.H."/>
            <person name="Luo Y.B."/>
            <person name="Zou S.Q."/>
            <person name="Chen S.P."/>
            <person name="Lan S."/>
            <person name="Tsai W.C."/>
            <person name="Van de Peer Y."/>
            <person name="Liu Z.J."/>
        </authorList>
    </citation>
    <scope>NUCLEOTIDE SEQUENCE [LARGE SCALE GENOMIC DNA]</scope>
    <source>
        <strain evidence="2">Lor288</strain>
    </source>
</reference>
<comment type="caution">
    <text evidence="2">The sequence shown here is derived from an EMBL/GenBank/DDBJ whole genome shotgun (WGS) entry which is preliminary data.</text>
</comment>
<feature type="region of interest" description="Disordered" evidence="1">
    <location>
        <begin position="261"/>
        <end position="284"/>
    </location>
</feature>
<evidence type="ECO:0000313" key="3">
    <source>
        <dbReference type="Proteomes" id="UP001412067"/>
    </source>
</evidence>
<dbReference type="PANTHER" id="PTHR48445:SF1">
    <property type="entry name" value="OS02G0782100 PROTEIN"/>
    <property type="match status" value="1"/>
</dbReference>
<sequence>MIQPCQTRPKGMTNSPDGSTLRLFRHFRSAKASATPATSSGSDVLFRPTIASRLLLYKRKLMHDLRSFQEKSMRCMRSNIVVPCAAVHQKAYMIRNKAYDLLVEIGCACGNEERGGRTEKLHQLFSMVAGGMVSETPHMVSASIKGLARLAYEFSDFISAAYKLLPSSFLLLQWRNSEIVKANLGLIKVLVAKSKTDGLETHLKGIVEGLLKWKDETKNHFKAKIKSLIEMLVRKCGVEAVKAVMPEEHLKLLKNIRKIKERKERKSKSQADTNSLHSRTSVSRQSRWNHSRIFSDLEDDVGDNGSAIENGRQARTTRASVSCQPQIRKIIVETQKKRQKTELGWLYTGVEYNSKKAGGDLKKGKLEPYAYWPLDRKLLNRRLERKAYARKGMTSVMLTKYLKKLQERSASSALAGRSSGEEAKSRPVCCHYPLHFGARGS</sequence>